<dbReference type="NCBIfam" id="NF006506">
    <property type="entry name" value="PRK08942.1"/>
    <property type="match status" value="1"/>
</dbReference>
<evidence type="ECO:0000256" key="3">
    <source>
        <dbReference type="ARBA" id="ARBA00022723"/>
    </source>
</evidence>
<dbReference type="GO" id="GO:0005737">
    <property type="term" value="C:cytoplasm"/>
    <property type="evidence" value="ECO:0007669"/>
    <property type="project" value="UniProtKB-SubCell"/>
</dbReference>
<feature type="binding site" evidence="11">
    <location>
        <position position="12"/>
    </location>
    <ligand>
        <name>Mg(2+)</name>
        <dbReference type="ChEBI" id="CHEBI:18420"/>
    </ligand>
</feature>
<feature type="site" description="Stabilizes the phosphoryl group" evidence="10">
    <location>
        <position position="109"/>
    </location>
</feature>
<dbReference type="InterPro" id="IPR004446">
    <property type="entry name" value="Heptose_bisP_phosphatase"/>
</dbReference>
<dbReference type="EMBL" id="CP002039">
    <property type="protein sequence ID" value="ADJ65885.1"/>
    <property type="molecule type" value="Genomic_DNA"/>
</dbReference>
<feature type="binding site" evidence="11">
    <location>
        <position position="93"/>
    </location>
    <ligand>
        <name>Zn(2+)</name>
        <dbReference type="ChEBI" id="CHEBI:29105"/>
    </ligand>
</feature>
<dbReference type="STRING" id="757424.Hsero_4418"/>
<evidence type="ECO:0000256" key="2">
    <source>
        <dbReference type="ARBA" id="ARBA00022490"/>
    </source>
</evidence>
<feature type="binding site" evidence="9">
    <location>
        <begin position="12"/>
        <end position="14"/>
    </location>
    <ligand>
        <name>substrate</name>
    </ligand>
</feature>
<dbReference type="GO" id="GO:0005975">
    <property type="term" value="P:carbohydrate metabolic process"/>
    <property type="evidence" value="ECO:0007669"/>
    <property type="project" value="InterPro"/>
</dbReference>
<evidence type="ECO:0000256" key="1">
    <source>
        <dbReference type="ARBA" id="ARBA00004496"/>
    </source>
</evidence>
<reference evidence="12 13" key="1">
    <citation type="submission" date="2010-04" db="EMBL/GenBank/DDBJ databases">
        <title>The genome of Herbaspirillum seropedicae SmR1, an endophytic, nitrogen-fixing, plant-growth promoting beta-Proteobacteria.</title>
        <authorList>
            <person name="Pedrosa F.O."/>
            <person name="Monteiro R.A."/>
            <person name="Wassem R."/>
            <person name="Cruz L.M."/>
            <person name="Ayub R.A."/>
            <person name="Colauto N.B."/>
            <person name="Fernandez M.A."/>
            <person name="Fungaro M.H.P."/>
            <person name="Grisard E.C."/>
            <person name="Hungria M."/>
            <person name="Madeira H.M.F."/>
            <person name="Nodari R.O."/>
            <person name="Osaku C.A."/>
            <person name="Petzl-Erler M.L."/>
            <person name="Terenzi H."/>
            <person name="Vieira L.G.E."/>
            <person name="Almeida M.I.M."/>
            <person name="Alves L.R."/>
            <person name="Arantes O.M.N."/>
            <person name="Balsanelli E."/>
            <person name="Barcellos F.G."/>
            <person name="Baura V.A."/>
            <person name="Binde D.R."/>
            <person name="Campo R.J."/>
            <person name="Chubatsu L.S."/>
            <person name="Chueire L.M.O."/>
            <person name="Ciferri R.R."/>
            <person name="Correa L.C."/>
            <person name="da Conceicao Silva J.L."/>
            <person name="Dabul A.N.G."/>
            <person name="Dambros B.P."/>
            <person name="Faoro H."/>
            <person name="Favetti A."/>
            <person name="Friedermann G."/>
            <person name="Furlaneto M.C."/>
            <person name="Gasques L.S."/>
            <person name="Gimenes C.C.T."/>
            <person name="Gioppo N.M.R."/>
            <person name="Glienke-Blanco C."/>
            <person name="Godoy L.P."/>
            <person name="Guerra M.P."/>
            <person name="Karp S."/>
            <person name="Kava-Cordeiro V."/>
            <person name="Margarido V.P."/>
            <person name="Mathioni S.M."/>
            <person name="Menck-Soares M.A."/>
            <person name="Murace N.K."/>
            <person name="Nicolas M.F."/>
            <person name="Oliveira C.E.C."/>
            <person name="Pagnan N.A.B."/>
            <person name="Pamphile J.A."/>
            <person name="Patussi E.V."/>
            <person name="Pereira L.F.P."/>
            <person name="Pereira-Ferrari L."/>
            <person name="Pinto F.G.S."/>
            <person name="Precoma C."/>
            <person name="Prioli A.J."/>
            <person name="Prioli S.M.A.P."/>
            <person name="Raittz R.T."/>
            <person name="Ramos H.J.O."/>
            <person name="Ribeiro E.M.S.F."/>
            <person name="Rigo L.U."/>
            <person name="Rocha C.L.M.S.C."/>
            <person name="Rocha S.N."/>
            <person name="Santos K."/>
            <person name="Satori D."/>
            <person name="Silva A.G."/>
            <person name="Simao R.C.G."/>
            <person name="Soares M.A.M."/>
            <person name="Souza E.M."/>
            <person name="Steffens M.B.R."/>
            <person name="Steindel M."/>
            <person name="Tadra-Sfeir M.Z."/>
            <person name="Takahashi E.K."/>
            <person name="Torres R.A."/>
            <person name="Valle J.S."/>
            <person name="Vernal J.I."/>
            <person name="Vilas-Boas L.A."/>
            <person name="Watanabe M.A.E."/>
            <person name="Weiss V.A."/>
            <person name="Yates M.A."/>
            <person name="Souza E.M."/>
        </authorList>
    </citation>
    <scope>NUCLEOTIDE SEQUENCE [LARGE SCALE GENOMIC DNA]</scope>
    <source>
        <strain evidence="12 13">SmR1</strain>
    </source>
</reference>
<evidence type="ECO:0000256" key="6">
    <source>
        <dbReference type="ARBA" id="ARBA00031828"/>
    </source>
</evidence>
<dbReference type="Pfam" id="PF13242">
    <property type="entry name" value="Hydrolase_like"/>
    <property type="match status" value="1"/>
</dbReference>
<keyword evidence="2 7" id="KW-0963">Cytoplasm</keyword>
<dbReference type="InterPro" id="IPR006543">
    <property type="entry name" value="Histidinol-phos"/>
</dbReference>
<comment type="similarity">
    <text evidence="7">Belongs to the gmhB family.</text>
</comment>
<feature type="binding site" evidence="9">
    <location>
        <begin position="54"/>
        <end position="57"/>
    </location>
    <ligand>
        <name>substrate</name>
    </ligand>
</feature>
<dbReference type="RefSeq" id="WP_013236338.1">
    <property type="nucleotide sequence ID" value="NC_014323.1"/>
</dbReference>
<feature type="site" description="Stabilizes the phosphoryl group" evidence="10">
    <location>
        <position position="54"/>
    </location>
</feature>
<dbReference type="Proteomes" id="UP000000329">
    <property type="component" value="Chromosome"/>
</dbReference>
<evidence type="ECO:0000256" key="5">
    <source>
        <dbReference type="ARBA" id="ARBA00023277"/>
    </source>
</evidence>
<keyword evidence="5 7" id="KW-0119">Carbohydrate metabolism</keyword>
<dbReference type="InterPro" id="IPR036412">
    <property type="entry name" value="HAD-like_sf"/>
</dbReference>
<keyword evidence="13" id="KW-1185">Reference proteome</keyword>
<comment type="cofactor">
    <cofactor evidence="11">
        <name>Zn(2+)</name>
        <dbReference type="ChEBI" id="CHEBI:29105"/>
    </cofactor>
</comment>
<organism evidence="12 13">
    <name type="scientific">Herbaspirillum seropedicae (strain SmR1)</name>
    <dbReference type="NCBI Taxonomy" id="757424"/>
    <lineage>
        <taxon>Bacteria</taxon>
        <taxon>Pseudomonadati</taxon>
        <taxon>Pseudomonadota</taxon>
        <taxon>Betaproteobacteria</taxon>
        <taxon>Burkholderiales</taxon>
        <taxon>Oxalobacteraceae</taxon>
        <taxon>Herbaspirillum</taxon>
    </lineage>
</organism>
<keyword evidence="4 7" id="KW-0378">Hydrolase</keyword>
<keyword evidence="11" id="KW-0862">Zinc</keyword>
<feature type="binding site" evidence="11">
    <location>
        <position position="14"/>
    </location>
    <ligand>
        <name>Mg(2+)</name>
        <dbReference type="ChEBI" id="CHEBI:18420"/>
    </ligand>
</feature>
<dbReference type="NCBIfam" id="TIGR01656">
    <property type="entry name" value="Histidinol-ppas"/>
    <property type="match status" value="1"/>
</dbReference>
<feature type="binding site" evidence="11">
    <location>
        <position position="134"/>
    </location>
    <ligand>
        <name>Mg(2+)</name>
        <dbReference type="ChEBI" id="CHEBI:18420"/>
    </ligand>
</feature>
<dbReference type="Gene3D" id="3.40.50.1000">
    <property type="entry name" value="HAD superfamily/HAD-like"/>
    <property type="match status" value="1"/>
</dbReference>
<accession>D8IVS7</accession>
<feature type="site" description="Contributes to substrate recognition" evidence="10">
    <location>
        <position position="108"/>
    </location>
</feature>
<feature type="active site" description="Proton donor" evidence="8">
    <location>
        <position position="14"/>
    </location>
</feature>
<dbReference type="PANTHER" id="PTHR42891">
    <property type="entry name" value="D-GLYCERO-BETA-D-MANNO-HEPTOSE-1,7-BISPHOSPHATE 7-PHOSPHATASE"/>
    <property type="match status" value="1"/>
</dbReference>
<feature type="binding site" evidence="11">
    <location>
        <position position="105"/>
    </location>
    <ligand>
        <name>Zn(2+)</name>
        <dbReference type="ChEBI" id="CHEBI:29105"/>
    </ligand>
</feature>
<feature type="binding site" evidence="11">
    <location>
        <position position="95"/>
    </location>
    <ligand>
        <name>Zn(2+)</name>
        <dbReference type="ChEBI" id="CHEBI:29105"/>
    </ligand>
</feature>
<dbReference type="AlphaFoldDB" id="D8IVS7"/>
<feature type="binding site" evidence="9">
    <location>
        <begin position="20"/>
        <end position="23"/>
    </location>
    <ligand>
        <name>substrate</name>
    </ligand>
</feature>
<dbReference type="eggNOG" id="COG0241">
    <property type="taxonomic scope" value="Bacteria"/>
</dbReference>
<dbReference type="GO" id="GO:0016791">
    <property type="term" value="F:phosphatase activity"/>
    <property type="evidence" value="ECO:0007669"/>
    <property type="project" value="InterPro"/>
</dbReference>
<name>D8IVS7_HERSS</name>
<comment type="cofactor">
    <cofactor evidence="11">
        <name>Mg(2+)</name>
        <dbReference type="ChEBI" id="CHEBI:18420"/>
    </cofactor>
</comment>
<dbReference type="GeneID" id="29393274"/>
<dbReference type="HOGENOM" id="CLU_085077_2_1_4"/>
<proteinExistence type="inferred from homology"/>
<evidence type="ECO:0000256" key="7">
    <source>
        <dbReference type="PIRNR" id="PIRNR004682"/>
    </source>
</evidence>
<dbReference type="EC" id="3.1.3.-" evidence="7"/>
<gene>
    <name evidence="12" type="ordered locus">Hsero_4418</name>
</gene>
<evidence type="ECO:0000313" key="12">
    <source>
        <dbReference type="EMBL" id="ADJ65885.1"/>
    </source>
</evidence>
<keyword evidence="11" id="KW-0460">Magnesium</keyword>
<dbReference type="GO" id="GO:0046872">
    <property type="term" value="F:metal ion binding"/>
    <property type="evidence" value="ECO:0007669"/>
    <property type="project" value="UniProtKB-KW"/>
</dbReference>
<dbReference type="KEGG" id="hse:Hsero_4418"/>
<evidence type="ECO:0000256" key="10">
    <source>
        <dbReference type="PIRSR" id="PIRSR004682-3"/>
    </source>
</evidence>
<evidence type="ECO:0000256" key="11">
    <source>
        <dbReference type="PIRSR" id="PIRSR004682-4"/>
    </source>
</evidence>
<dbReference type="OrthoDB" id="9781367at2"/>
<feature type="binding site" evidence="9">
    <location>
        <position position="135"/>
    </location>
    <ligand>
        <name>substrate</name>
    </ligand>
</feature>
<evidence type="ECO:0000256" key="4">
    <source>
        <dbReference type="ARBA" id="ARBA00022801"/>
    </source>
</evidence>
<evidence type="ECO:0000313" key="13">
    <source>
        <dbReference type="Proteomes" id="UP000000329"/>
    </source>
</evidence>
<feature type="binding site" evidence="9">
    <location>
        <begin position="108"/>
        <end position="109"/>
    </location>
    <ligand>
        <name>substrate</name>
    </ligand>
</feature>
<dbReference type="InterPro" id="IPR023214">
    <property type="entry name" value="HAD_sf"/>
</dbReference>
<feature type="binding site" evidence="11">
    <location>
        <position position="135"/>
    </location>
    <ligand>
        <name>Mg(2+)</name>
        <dbReference type="ChEBI" id="CHEBI:18420"/>
    </ligand>
</feature>
<dbReference type="InterPro" id="IPR006549">
    <property type="entry name" value="HAD-SF_hydro_IIIA"/>
</dbReference>
<keyword evidence="3 11" id="KW-0479">Metal-binding</keyword>
<dbReference type="NCBIfam" id="TIGR01662">
    <property type="entry name" value="HAD-SF-IIIA"/>
    <property type="match status" value="1"/>
</dbReference>
<sequence>MSEPARPCVFIDRDGTLNVEKNYLHRYEDWEWIPGSVEMLMQLHAAGFLNIVVTNQAGVARGYYDEQAISRLHAQVDAGMGEAAGCIDAYYHCPHHPLHGQVRDCDCRKPAPGMLLRAQREWNIDLSRSWMVGDKLSDIQAGLAVGARCVLVATGYGREERDHCPPGVLLADDFARAGALILRESRQAGAASAALA</sequence>
<protein>
    <recommendedName>
        <fullName evidence="6 7">D,D-heptose 1,7-bisphosphate phosphatase</fullName>
        <ecNumber evidence="7">3.1.3.-</ecNumber>
    </recommendedName>
</protein>
<dbReference type="CDD" id="cd07503">
    <property type="entry name" value="HAD_HisB-N"/>
    <property type="match status" value="1"/>
</dbReference>
<comment type="subcellular location">
    <subcellularLocation>
        <location evidence="1 7">Cytoplasm</location>
    </subcellularLocation>
</comment>
<dbReference type="SUPFAM" id="SSF56784">
    <property type="entry name" value="HAD-like"/>
    <property type="match status" value="1"/>
</dbReference>
<evidence type="ECO:0000256" key="9">
    <source>
        <dbReference type="PIRSR" id="PIRSR004682-2"/>
    </source>
</evidence>
<feature type="binding site" evidence="11">
    <location>
        <position position="107"/>
    </location>
    <ligand>
        <name>Zn(2+)</name>
        <dbReference type="ChEBI" id="CHEBI:29105"/>
    </ligand>
</feature>
<dbReference type="PIRSF" id="PIRSF004682">
    <property type="entry name" value="GmhB"/>
    <property type="match status" value="1"/>
</dbReference>
<feature type="active site" description="Nucleophile" evidence="8">
    <location>
        <position position="12"/>
    </location>
</feature>
<evidence type="ECO:0000256" key="8">
    <source>
        <dbReference type="PIRSR" id="PIRSR004682-1"/>
    </source>
</evidence>
<dbReference type="PANTHER" id="PTHR42891:SF1">
    <property type="entry name" value="D-GLYCERO-BETA-D-MANNO-HEPTOSE-1,7-BISPHOSPHATE 7-PHOSPHATASE"/>
    <property type="match status" value="1"/>
</dbReference>